<sequence length="91" mass="10251">MSQNLRKFLQEVFADDTDVDLGEDYTQDAESISAYVDAKVKGATAEELAERFPETLEKLNDFGFAEVVRDFEDFLRDAMKEDESKGSTSLA</sequence>
<comment type="caution">
    <text evidence="1">The sequence shown here is derived from an EMBL/GenBank/DDBJ whole genome shotgun (WGS) entry which is preliminary data.</text>
</comment>
<accession>A0A1F4UP18</accession>
<evidence type="ECO:0000313" key="2">
    <source>
        <dbReference type="Proteomes" id="UP000176444"/>
    </source>
</evidence>
<dbReference type="EMBL" id="MEUX01000031">
    <property type="protein sequence ID" value="OGC46708.1"/>
    <property type="molecule type" value="Genomic_DNA"/>
</dbReference>
<evidence type="ECO:0000313" key="1">
    <source>
        <dbReference type="EMBL" id="OGC46708.1"/>
    </source>
</evidence>
<gene>
    <name evidence="1" type="ORF">A2713_01500</name>
</gene>
<reference evidence="1 2" key="1">
    <citation type="journal article" date="2016" name="Nat. Commun.">
        <title>Thousands of microbial genomes shed light on interconnected biogeochemical processes in an aquifer system.</title>
        <authorList>
            <person name="Anantharaman K."/>
            <person name="Brown C.T."/>
            <person name="Hug L.A."/>
            <person name="Sharon I."/>
            <person name="Castelle C.J."/>
            <person name="Probst A.J."/>
            <person name="Thomas B.C."/>
            <person name="Singh A."/>
            <person name="Wilkins M.J."/>
            <person name="Karaoz U."/>
            <person name="Brodie E.L."/>
            <person name="Williams K.H."/>
            <person name="Hubbard S.S."/>
            <person name="Banfield J.F."/>
        </authorList>
    </citation>
    <scope>NUCLEOTIDE SEQUENCE [LARGE SCALE GENOMIC DNA]</scope>
</reference>
<dbReference type="AlphaFoldDB" id="A0A1F4UP18"/>
<proteinExistence type="predicted"/>
<name>A0A1F4UP18_UNCKA</name>
<dbReference type="Proteomes" id="UP000176444">
    <property type="component" value="Unassembled WGS sequence"/>
</dbReference>
<protein>
    <submittedName>
        <fullName evidence="1">Uncharacterized protein</fullName>
    </submittedName>
</protein>
<organism evidence="1 2">
    <name type="scientific">candidate division WWE3 bacterium RIFCSPHIGHO2_01_FULL_35_17</name>
    <dbReference type="NCBI Taxonomy" id="1802614"/>
    <lineage>
        <taxon>Bacteria</taxon>
        <taxon>Katanobacteria</taxon>
    </lineage>
</organism>